<feature type="region of interest" description="Disordered" evidence="1">
    <location>
        <begin position="1363"/>
        <end position="1396"/>
    </location>
</feature>
<dbReference type="EMBL" id="JAZDUA010000208">
    <property type="protein sequence ID" value="KAK7864219.1"/>
    <property type="molecule type" value="Genomic_DNA"/>
</dbReference>
<proteinExistence type="predicted"/>
<dbReference type="GO" id="GO:0007268">
    <property type="term" value="P:chemical synaptic transmission"/>
    <property type="evidence" value="ECO:0007669"/>
    <property type="project" value="TreeGrafter"/>
</dbReference>
<dbReference type="GO" id="GO:0008088">
    <property type="term" value="P:axo-dendritic transport"/>
    <property type="evidence" value="ECO:0007669"/>
    <property type="project" value="TreeGrafter"/>
</dbReference>
<protein>
    <recommendedName>
        <fullName evidence="2">Spatacsin C-terminal domain-containing protein</fullName>
    </recommendedName>
</protein>
<feature type="compositionally biased region" description="Basic and acidic residues" evidence="1">
    <location>
        <begin position="1382"/>
        <end position="1396"/>
    </location>
</feature>
<dbReference type="Pfam" id="PF14649">
    <property type="entry name" value="Spatacsin_C"/>
    <property type="match status" value="1"/>
</dbReference>
<gene>
    <name evidence="3" type="ORF">R5R35_002060</name>
</gene>
<dbReference type="GO" id="GO:0048489">
    <property type="term" value="P:synaptic vesicle transport"/>
    <property type="evidence" value="ECO:0007669"/>
    <property type="project" value="TreeGrafter"/>
</dbReference>
<dbReference type="GO" id="GO:0030424">
    <property type="term" value="C:axon"/>
    <property type="evidence" value="ECO:0007669"/>
    <property type="project" value="TreeGrafter"/>
</dbReference>
<dbReference type="InterPro" id="IPR028103">
    <property type="entry name" value="Spatacsin"/>
</dbReference>
<name>A0AAN9VU53_9ORTH</name>
<feature type="domain" description="Spatacsin C-terminal" evidence="2">
    <location>
        <begin position="2079"/>
        <end position="2386"/>
    </location>
</feature>
<evidence type="ECO:0000259" key="2">
    <source>
        <dbReference type="Pfam" id="PF14649"/>
    </source>
</evidence>
<organism evidence="3 4">
    <name type="scientific">Gryllus longicercus</name>
    <dbReference type="NCBI Taxonomy" id="2509291"/>
    <lineage>
        <taxon>Eukaryota</taxon>
        <taxon>Metazoa</taxon>
        <taxon>Ecdysozoa</taxon>
        <taxon>Arthropoda</taxon>
        <taxon>Hexapoda</taxon>
        <taxon>Insecta</taxon>
        <taxon>Pterygota</taxon>
        <taxon>Neoptera</taxon>
        <taxon>Polyneoptera</taxon>
        <taxon>Orthoptera</taxon>
        <taxon>Ensifera</taxon>
        <taxon>Gryllidea</taxon>
        <taxon>Grylloidea</taxon>
        <taxon>Gryllidae</taxon>
        <taxon>Gryllinae</taxon>
        <taxon>Gryllus</taxon>
    </lineage>
</organism>
<comment type="caution">
    <text evidence="3">The sequence shown here is derived from an EMBL/GenBank/DDBJ whole genome shotgun (WGS) entry which is preliminary data.</text>
</comment>
<dbReference type="PANTHER" id="PTHR13650:SF0">
    <property type="entry name" value="SPATACSIN"/>
    <property type="match status" value="1"/>
</dbReference>
<dbReference type="GO" id="GO:0030425">
    <property type="term" value="C:dendrite"/>
    <property type="evidence" value="ECO:0007669"/>
    <property type="project" value="TreeGrafter"/>
</dbReference>
<evidence type="ECO:0000313" key="4">
    <source>
        <dbReference type="Proteomes" id="UP001378592"/>
    </source>
</evidence>
<dbReference type="PANTHER" id="PTHR13650">
    <property type="entry name" value="SPATACSIN"/>
    <property type="match status" value="1"/>
</dbReference>
<dbReference type="GO" id="GO:0005737">
    <property type="term" value="C:cytoplasm"/>
    <property type="evidence" value="ECO:0007669"/>
    <property type="project" value="TreeGrafter"/>
</dbReference>
<reference evidence="3 4" key="1">
    <citation type="submission" date="2024-03" db="EMBL/GenBank/DDBJ databases">
        <title>The genome assembly and annotation of the cricket Gryllus longicercus Weissman &amp; Gray.</title>
        <authorList>
            <person name="Szrajer S."/>
            <person name="Gray D."/>
            <person name="Ylla G."/>
        </authorList>
    </citation>
    <scope>NUCLEOTIDE SEQUENCE [LARGE SCALE GENOMIC DNA]</scope>
    <source>
        <strain evidence="3">DAG 2021-001</strain>
        <tissue evidence="3">Whole body minus gut</tissue>
    </source>
</reference>
<keyword evidence="4" id="KW-1185">Reference proteome</keyword>
<sequence length="2450" mass="278535">MEERFIKLCNVSNCIPLHEYQSMKISTDVKYVYIQLLNNKALLYYLSRNNEYTEGPIWESSDVSSCIFSDEGNEFMVISIENCCRIYRLLEASIVLLREISLEELSLIIGEFDIELTCESVVKLHKFNKKTVIVFVNNVWLIILKWGSEDVLLAHNKIEVASCVTINIGLDAIYTLTAGGNVSAYEQNDGGQLGVVHIYAMVPPSRVMDVLSFKYLSVNLDGTSLAVSDRASQVFLIKVKNAFAMDDVSERQNSRWDCGTSVRSFGSDVSRLTSASRVQPKVLPDTISLSSSITQDSGDSTSYKVTWNSYIQSLQKSSFLGISEDQYSCMQKLSDPPEGLTVRGLQLRNGELSVWFTEPDAQTGGIYYLHDLVNNTLIEQQLPDDTVVIPGGLVGLKDAFLSPRGLFMFLGTLPHDVLVSKMLHCMQRESLGRLLQGETWTNLMVPLPAVVVALKQQQLDVVQLALSLHVHGLKSTFLNIAEYEENGWKDKMRKLMADLEELLLVIQQSCTEYAQKPALHEQLIASTLEQINRLLECLCGKKLTLAFEFAEQIMLHVIQLRKHLLGQSIAREARETKCEYNGCPLQLSAEWEKWNNMSDEDVIQDAIMKNCVPLSQVFFIKVRSWPKSSIHSQYHNFVDNWVSLLLEESDFEKAEMILWIVGKDPDCTLLRICVETEHHKLRDRLAQHLTEKGLFPRAEMNALNFLKQVEKILDIIDFSSLGTRRDAKDKVFLNIHLNEDKIPLCAVLEKSDEWRQFVLISLFFNVPGAGHLESMLQCEFVWLYLLENNREDLLCTWITCALSENSWETMPLCVEEWAERLKAIPVVTAVGECSYISAESLLNIFKRWFITEDMVNSVRSANAMTTIKEIVLNHLSRFGVFSSSEKADVRAILKRTIFTGNVDNLKSVLNQKSGNVTYTEFQILLTKHLINNDLYGIAFPCLEDFEYSDRLLEDLCNTDQDHGDWLPLWLTFRDMKKKPGDKTAIYNVILKNAQYLSKGDLKIYLKEHPVVVLALLVYEGRSMADVFTSNEDISNIDRATLSATLNQYPLLERAVTSFTNPSEETPDITLYQLLEGNSPFDVSKLFGWQKSHRIEGEEFPHFTCPKLVDKYGIEYKMTYLIYLKLARPCFAACRFVIDQYKTYATLSHKRIKDAVNAAHGLALQNFDDEEITASCLAFTEILGEDSCRLKVDLCSVRKIFSYFQNNEEENKNIEQIGEMLYEMRQHNSEAATKLLHFLEIALQKEIGHSIQIGKKSMEEIAHWGLAVKFARSHGLKLPEVFLRQLTSENNLFLFMMFIEIYRYPLHQVKDLSKSFSSLILQEHLFHILQVEVTTESKEDSIHLVPRDARKTLYSKILPKKPKLKQEDALSVGKPKKLTKRRRETDHPDQQKGATDKMMDLAASLSSGSSGEEAVGSSLISYDVWREDDNIDLFLVLLKCHNAEDPLRALLHETYALQNPILAVLATCYDLGMVIPCFCAWMIVSLPHPNTERLLNELGKTSQDLVWTEDEVLRILEEAVSCRFIRTLQHGCWIFFPDNPLGDLMDFLYEAIILKDFEECLLRMKSFKAALLNLKNNDLNQSLDFIGNGLWLGRVAVQLTKAAVSFALTSLQFVLEFLAVMREGNFLDHLPEPLPDFELVEQVLKCLSLTGVFPNMAALLNPAKSLEHQNEVNRCLQELSQSKQFSCALQLASASGLCRDPVLVAQWSDKFEQSAKRPLGRSFLGFWKKCDDTFHSEKVYPHTAAKFFQFHAEKLTDLEEKFHVLQLAVSWLQEALLKVTHFCPVDFKKEMASVELNMWNCWLQASYELPLSTENTNPEMLYSTKNVILEQAGVTDMIISPEISNEEKQKVHILLGKLLDLGSMVSACRVEAMYGVKHQDLNILLLCLGLAEGTVSPYELTSEQRLLFSEVSTTRTLSHRRRALMSSISTLSHSPGTNTLLVDYVEIPPRDRQDTLTALEKLTGRLEHGTAIGNRVVMCYRVAMNLDLNYLEVLVMREPLNLLKTALADDCLNKFIVASDIITAAQINSTEVAEFMAREILEAVTKSKLKGEVSGTTMWGIELESCFHLVLDVCRDQASLGNKLLNLASLVTTSRAYAFHDAHVIAVELVIHAHNCFVAALNMEGIGSVLQMCQTITTRLLKKEEWGLMVRLLTGVERYTEMSYIFKILYDHEQFEFLLAKGLDKVKGLKVAVIDFLKKRCPGDRKLYEMVTLRFGMFEEVAVLWESDGLAEEEAVLKLILKDQNGTSYSLLPHNEVVKRHLMNAMECFKHAAEFFIKGELLIRATHLVHHAELVALQRYFISTVSPGQGAPLLLHLSSEEVANLVTHVLTFPQGYLVVRAYDHPVDWAAALYHHCVLKGDESYFTAFTTSIPLNSSMVEDVVRRFQVLRNITADNARMMKMFIEQVDSLELKYRLASQLGFRDLIESLLNGPEDDVAYLKDTVWQHGFRS</sequence>
<evidence type="ECO:0000313" key="3">
    <source>
        <dbReference type="EMBL" id="KAK7864219.1"/>
    </source>
</evidence>
<dbReference type="GO" id="GO:0045202">
    <property type="term" value="C:synapse"/>
    <property type="evidence" value="ECO:0007669"/>
    <property type="project" value="TreeGrafter"/>
</dbReference>
<dbReference type="GO" id="GO:0007409">
    <property type="term" value="P:axonogenesis"/>
    <property type="evidence" value="ECO:0007669"/>
    <property type="project" value="TreeGrafter"/>
</dbReference>
<evidence type="ECO:0000256" key="1">
    <source>
        <dbReference type="SAM" id="MobiDB-lite"/>
    </source>
</evidence>
<dbReference type="InterPro" id="IPR028107">
    <property type="entry name" value="Spatacsin_C_dom"/>
</dbReference>
<accession>A0AAN9VU53</accession>
<dbReference type="Proteomes" id="UP001378592">
    <property type="component" value="Unassembled WGS sequence"/>
</dbReference>